<reference evidence="2 4" key="2">
    <citation type="submission" date="2018-12" db="EMBL/GenBank/DDBJ databases">
        <authorList>
            <consortium name="Pathogen Informatics"/>
        </authorList>
    </citation>
    <scope>NUCLEOTIDE SEQUENCE [LARGE SCALE GENOMIC DNA]</scope>
    <source>
        <strain evidence="2 4">NCTC12735</strain>
        <plasmid evidence="4">5</plasmid>
    </source>
</reference>
<proteinExistence type="predicted"/>
<keyword evidence="3" id="KW-1185">Reference proteome</keyword>
<protein>
    <submittedName>
        <fullName evidence="1">Avirulence protein</fullName>
    </submittedName>
</protein>
<evidence type="ECO:0000313" key="1">
    <source>
        <dbReference type="EMBL" id="KTC64743.1"/>
    </source>
</evidence>
<sequence>MKFNFLPPLLRQFAFLPRNEAIKTHIAGSDGKQYIWSKLCTAAVESMAKKINSGAISCAESLVEEALRLRLLIAIILNHDSHYQKLFSSVSKNQAQKLKFGISRKEIPVRPVTLLGEVSCYIGASGFPKLREYIERLESIQNKSSLPSDISDTIRRCFPENQEEELYEQLIQFDPQQVQVKYNGMNLTTHIINPDEAFLSLINQGQWFPFQIKPALQIITVHTEPCQIQSTLQAANDSFIAALKGDPQKFLYNLGRLHWFISQTTPALRGGGSISNLCVQAVAAAHSLCLPPDPADLTVDIVALLTPDIEEFAQNYTLYFAEIDLEKAQQELEAYTPQGQSTNLWLSDVARRIYAGQIGEKEIQEILDLSLPQFYLYELYCNRSLAVPDIYQKIRSISLPEDSVFMPQGQLDPSALLQVLRLGYEHFPMCAPITAPDFCVDGATVYQLMDGSSYIKLDKNTSKYTQTHAYFISLIYAQLDEIQSVSVYEHSQTLAFHIQSDGLNLQKSGAHVRTIFPSPLPYFQNMLHVLLGEQLVLELQYNLFNLSTINVHIQGTNEARNKEIKQNLASMGITCTEVPTHTPDQLLLILSYRDIWWHLSYNPRYFKIFVSYPFPLIPMNSRLFQTLQENNKQFRKEIIYAESRMLLSFELEPVVQLYPNSSHIKDFLKYYRDKYQLDMICLEGIDALQQEVIHFKEALEDAKLGVIWLGKDGQVLSLVLEKVASKIYCYVLDPFQVGMTKEGCFVKTKLTEEDLDIEDIYHLLQQSGLEVELCVPYFEFDIQNIESQDWSLRSLINCVLLLKDFLRIPSPGQELHFLTPEKSTPAKTSVTVLPFLPPAWLYKTAPTSIIEAAAIEESAQVSPDKQKSKPFSTFKQKHLLGFVERQFDQSTTSDQHVLINRYPQNKSKKYYQFFSEMKSAEPMAAPDETFGLAG</sequence>
<dbReference type="Gene3D" id="1.10.3290.20">
    <property type="match status" value="1"/>
</dbReference>
<dbReference type="EMBL" id="LNKA01000019">
    <property type="protein sequence ID" value="KTC64743.1"/>
    <property type="molecule type" value="Genomic_DNA"/>
</dbReference>
<keyword evidence="2" id="KW-0614">Plasmid</keyword>
<dbReference type="PATRIC" id="fig|45056.6.peg.2104"/>
<evidence type="ECO:0000313" key="4">
    <source>
        <dbReference type="Proteomes" id="UP000281170"/>
    </source>
</evidence>
<dbReference type="RefSeq" id="WP_058463090.1">
    <property type="nucleotide sequence ID" value="NZ_CAAAHS010000001.1"/>
</dbReference>
<evidence type="ECO:0000313" key="3">
    <source>
        <dbReference type="Proteomes" id="UP000054859"/>
    </source>
</evidence>
<accession>A0A0W0R0Z0</accession>
<organism evidence="1 3">
    <name type="scientific">Legionella adelaidensis</name>
    <dbReference type="NCBI Taxonomy" id="45056"/>
    <lineage>
        <taxon>Bacteria</taxon>
        <taxon>Pseudomonadati</taxon>
        <taxon>Pseudomonadota</taxon>
        <taxon>Gammaproteobacteria</taxon>
        <taxon>Legionellales</taxon>
        <taxon>Legionellaceae</taxon>
        <taxon>Legionella</taxon>
    </lineage>
</organism>
<reference evidence="1 3" key="1">
    <citation type="submission" date="2015-11" db="EMBL/GenBank/DDBJ databases">
        <title>Identification of large and diverse effector repertoires of 38 Legionella species.</title>
        <authorList>
            <person name="Burstein D."/>
            <person name="Amaro F."/>
            <person name="Zusman T."/>
            <person name="Lifshitz Z."/>
            <person name="Cohen O."/>
            <person name="Gilbert J.A."/>
            <person name="Pupko T."/>
            <person name="Shuman H.A."/>
            <person name="Segal G."/>
        </authorList>
    </citation>
    <scope>NUCLEOTIDE SEQUENCE [LARGE SCALE GENOMIC DNA]</scope>
    <source>
        <strain evidence="1 3">1762-AUS-E</strain>
    </source>
</reference>
<dbReference type="InterPro" id="IPR036231">
    <property type="entry name" value="Avirulence_B/C_sf"/>
</dbReference>
<geneLocation type="plasmid" evidence="2 4">
    <name>5</name>
</geneLocation>
<name>A0A0W0R0Z0_9GAMM</name>
<dbReference type="KEGG" id="ladl:NCTC12735_00060"/>
<dbReference type="AlphaFoldDB" id="A0A0W0R0Z0"/>
<dbReference type="Pfam" id="PF05394">
    <property type="entry name" value="AvrB_AvrC"/>
    <property type="match status" value="1"/>
</dbReference>
<dbReference type="EMBL" id="LR134414">
    <property type="protein sequence ID" value="VEH81286.1"/>
    <property type="molecule type" value="Genomic_DNA"/>
</dbReference>
<gene>
    <name evidence="1" type="ORF">Lade_2037</name>
    <name evidence="2" type="ORF">NCTC12735_00060</name>
</gene>
<dbReference type="SUPFAM" id="SSF103383">
    <property type="entry name" value="Antivirulence factor"/>
    <property type="match status" value="1"/>
</dbReference>
<dbReference type="InterPro" id="IPR008798">
    <property type="entry name" value="Avirulence_B/C"/>
</dbReference>
<evidence type="ECO:0000313" key="2">
    <source>
        <dbReference type="EMBL" id="VEH81286.1"/>
    </source>
</evidence>
<dbReference type="Proteomes" id="UP000281170">
    <property type="component" value="Plasmid 5"/>
</dbReference>
<dbReference type="Proteomes" id="UP000054859">
    <property type="component" value="Unassembled WGS sequence"/>
</dbReference>